<keyword evidence="3 7" id="KW-0012">Acyltransferase</keyword>
<sequence length="376" mass="42850">MNSPTVNNGSEGAADGVRRVFKILLAIFMYYLDLIVIAGMTSIFYVLAFFSYLVGKGYRDINDVLYETHERFVVFCSMTLRGIKRHHYGDYGQIVNRGESVLVIGNHQVESDYFTIAAAMEESGSLKRLRHVMKESLIWLPFVGAFLVNHGSFFIDRSKLNWDRFERNGTRLATSESPTSLLIYPEGTTWNNGEEVDGIFQKSDALARSCNREPFQHVLFPKHKGFYRLLSKFRNRLDAVYDVTVGYSSTRSPEGRRLMAPGMIDFLNGACPDVHFHLRRVSIKDVPQGEEEVRDFLIERFAEKDQLMDEFFKTGRFPSPTVELPPQSSFNFMRSTLVTIAAVLLAVTKFGLSIMPMYLGLPLVAAYIHVVYHLNS</sequence>
<organism evidence="6 7">
    <name type="scientific">Galendromus occidentalis</name>
    <name type="common">western predatory mite</name>
    <dbReference type="NCBI Taxonomy" id="34638"/>
    <lineage>
        <taxon>Eukaryota</taxon>
        <taxon>Metazoa</taxon>
        <taxon>Ecdysozoa</taxon>
        <taxon>Arthropoda</taxon>
        <taxon>Chelicerata</taxon>
        <taxon>Arachnida</taxon>
        <taxon>Acari</taxon>
        <taxon>Parasitiformes</taxon>
        <taxon>Mesostigmata</taxon>
        <taxon>Gamasina</taxon>
        <taxon>Phytoseioidea</taxon>
        <taxon>Phytoseiidae</taxon>
        <taxon>Typhlodrominae</taxon>
        <taxon>Galendromus</taxon>
    </lineage>
</organism>
<dbReference type="PANTHER" id="PTHR10983:SF73">
    <property type="entry name" value="1-ACYL-SN-GLYCEROL-3-PHOSPHATE ACYLTRANSFERASE EPSILON"/>
    <property type="match status" value="1"/>
</dbReference>
<proteinExistence type="inferred from homology"/>
<comment type="similarity">
    <text evidence="1">Belongs to the 1-acyl-sn-glycerol-3-phosphate acyltransferase family.</text>
</comment>
<feature type="transmembrane region" description="Helical" evidence="4">
    <location>
        <begin position="136"/>
        <end position="155"/>
    </location>
</feature>
<accession>A0AAJ6QP12</accession>
<evidence type="ECO:0000313" key="6">
    <source>
        <dbReference type="Proteomes" id="UP000694867"/>
    </source>
</evidence>
<dbReference type="GO" id="GO:0005783">
    <property type="term" value="C:endoplasmic reticulum"/>
    <property type="evidence" value="ECO:0007669"/>
    <property type="project" value="TreeGrafter"/>
</dbReference>
<protein>
    <submittedName>
        <fullName evidence="7">1-acyl-sn-glycerol-3-phosphate acyltransferase epsilon</fullName>
    </submittedName>
</protein>
<dbReference type="RefSeq" id="XP_003739360.1">
    <property type="nucleotide sequence ID" value="XM_003739312.1"/>
</dbReference>
<dbReference type="GO" id="GO:0036149">
    <property type="term" value="P:phosphatidylinositol acyl-chain remodeling"/>
    <property type="evidence" value="ECO:0007669"/>
    <property type="project" value="TreeGrafter"/>
</dbReference>
<keyword evidence="4" id="KW-0472">Membrane</keyword>
<name>A0AAJ6QP12_9ACAR</name>
<evidence type="ECO:0000313" key="7">
    <source>
        <dbReference type="RefSeq" id="XP_003739360.1"/>
    </source>
</evidence>
<dbReference type="Pfam" id="PF01553">
    <property type="entry name" value="Acyltransferase"/>
    <property type="match status" value="1"/>
</dbReference>
<dbReference type="SUPFAM" id="SSF69593">
    <property type="entry name" value="Glycerol-3-phosphate (1)-acyltransferase"/>
    <property type="match status" value="1"/>
</dbReference>
<dbReference type="KEGG" id="goe:100905956"/>
<dbReference type="CDD" id="cd07990">
    <property type="entry name" value="LPLAT_LCLAT1-like"/>
    <property type="match status" value="1"/>
</dbReference>
<gene>
    <name evidence="7" type="primary">LOC100905956</name>
</gene>
<feature type="transmembrane region" description="Helical" evidence="4">
    <location>
        <begin position="28"/>
        <end position="54"/>
    </location>
</feature>
<dbReference type="AlphaFoldDB" id="A0AAJ6QP12"/>
<dbReference type="GeneID" id="100905956"/>
<dbReference type="SMART" id="SM00563">
    <property type="entry name" value="PlsC"/>
    <property type="match status" value="1"/>
</dbReference>
<keyword evidence="6" id="KW-1185">Reference proteome</keyword>
<dbReference type="InterPro" id="IPR032098">
    <property type="entry name" value="Acyltransf_C"/>
</dbReference>
<feature type="transmembrane region" description="Helical" evidence="4">
    <location>
        <begin position="337"/>
        <end position="359"/>
    </location>
</feature>
<keyword evidence="2" id="KW-0808">Transferase</keyword>
<dbReference type="GO" id="GO:0005739">
    <property type="term" value="C:mitochondrion"/>
    <property type="evidence" value="ECO:0007669"/>
    <property type="project" value="TreeGrafter"/>
</dbReference>
<evidence type="ECO:0000259" key="5">
    <source>
        <dbReference type="SMART" id="SM00563"/>
    </source>
</evidence>
<evidence type="ECO:0000256" key="1">
    <source>
        <dbReference type="ARBA" id="ARBA00008655"/>
    </source>
</evidence>
<evidence type="ECO:0000256" key="3">
    <source>
        <dbReference type="ARBA" id="ARBA00023315"/>
    </source>
</evidence>
<keyword evidence="4" id="KW-1133">Transmembrane helix</keyword>
<dbReference type="Pfam" id="PF16076">
    <property type="entry name" value="Acyltransf_C"/>
    <property type="match status" value="1"/>
</dbReference>
<feature type="domain" description="Phospholipid/glycerol acyltransferase" evidence="5">
    <location>
        <begin position="101"/>
        <end position="248"/>
    </location>
</feature>
<reference evidence="7" key="1">
    <citation type="submission" date="2025-08" db="UniProtKB">
        <authorList>
            <consortium name="RefSeq"/>
        </authorList>
    </citation>
    <scope>IDENTIFICATION</scope>
</reference>
<dbReference type="InterPro" id="IPR002123">
    <property type="entry name" value="Plipid/glycerol_acylTrfase"/>
</dbReference>
<dbReference type="Proteomes" id="UP000694867">
    <property type="component" value="Unplaced"/>
</dbReference>
<dbReference type="GO" id="GO:0016746">
    <property type="term" value="F:acyltransferase activity"/>
    <property type="evidence" value="ECO:0007669"/>
    <property type="project" value="UniProtKB-KW"/>
</dbReference>
<evidence type="ECO:0000256" key="2">
    <source>
        <dbReference type="ARBA" id="ARBA00022679"/>
    </source>
</evidence>
<dbReference type="PANTHER" id="PTHR10983">
    <property type="entry name" value="1-ACYLGLYCEROL-3-PHOSPHATE ACYLTRANSFERASE-RELATED"/>
    <property type="match status" value="1"/>
</dbReference>
<evidence type="ECO:0000256" key="4">
    <source>
        <dbReference type="SAM" id="Phobius"/>
    </source>
</evidence>
<keyword evidence="4" id="KW-0812">Transmembrane</keyword>